<dbReference type="AlphaFoldDB" id="A0A9W9F316"/>
<evidence type="ECO:0000259" key="1">
    <source>
        <dbReference type="Pfam" id="PF24969"/>
    </source>
</evidence>
<keyword evidence="3" id="KW-1185">Reference proteome</keyword>
<dbReference type="EMBL" id="JAPMSZ010000009">
    <property type="protein sequence ID" value="KAJ5092661.1"/>
    <property type="molecule type" value="Genomic_DNA"/>
</dbReference>
<dbReference type="GeneID" id="81397225"/>
<dbReference type="RefSeq" id="XP_056510856.1">
    <property type="nucleotide sequence ID" value="XM_056658056.1"/>
</dbReference>
<evidence type="ECO:0000313" key="2">
    <source>
        <dbReference type="EMBL" id="KAJ5092661.1"/>
    </source>
</evidence>
<reference evidence="2" key="1">
    <citation type="submission" date="2022-11" db="EMBL/GenBank/DDBJ databases">
        <authorList>
            <person name="Petersen C."/>
        </authorList>
    </citation>
    <scope>NUCLEOTIDE SEQUENCE</scope>
    <source>
        <strain evidence="2">IBT 34128</strain>
    </source>
</reference>
<comment type="caution">
    <text evidence="2">The sequence shown here is derived from an EMBL/GenBank/DDBJ whole genome shotgun (WGS) entry which is preliminary data.</text>
</comment>
<evidence type="ECO:0000313" key="3">
    <source>
        <dbReference type="Proteomes" id="UP001141434"/>
    </source>
</evidence>
<protein>
    <recommendedName>
        <fullName evidence="1">Leucine-rich repeat domain-containing protein</fullName>
    </recommendedName>
</protein>
<sequence length="471" mass="53423">MRSLPNDVLLLVGEQIDQQMDRWNLLFVSHHFHDLFLPLLYRTVPLKNWNDAKSFLLAVRKRRQLARVVQKLDLIGWRSKRISNDEKVELQCSAALHEWLDIVSYSNKEKRDWARDLAKGLGDAWIALLLPLLNQLRQLHLVYGTDTPYLNRIMQQAISGERPFDTYPPFRCLREVTLNRRDDFDLPDHRNPTGEEPRSSASLLLPFFQLPSVRTITADSVIDPSLDIGPESQPRTGRSPMGLSSITEIDLRASNANYGMEVLVASCADLKSFKYQHSDSHVCSHGYQPSALYRSLAPSKASLQTLWLDHHGSHYPFTALGLNQTHDEWFGSLVDFTVLREVRIRLPNLLDIRYSNEPTTPLIDCLPSSLEAIYIEGCEERHVPMLVRQLQAVIKNRRTRAPRLQQIDIEGGFQNAPSEDSGHTDVLPSTALEGTVKEKILQAAEPLHLGCIDAGIDLHVHDRALAQGPPL</sequence>
<gene>
    <name evidence="2" type="ORF">NUU61_007531</name>
</gene>
<dbReference type="OrthoDB" id="5130616at2759"/>
<name>A0A9W9F316_9EURO</name>
<feature type="domain" description="Leucine-rich repeat" evidence="1">
    <location>
        <begin position="201"/>
        <end position="408"/>
    </location>
</feature>
<dbReference type="Proteomes" id="UP001141434">
    <property type="component" value="Unassembled WGS sequence"/>
</dbReference>
<organism evidence="2 3">
    <name type="scientific">Penicillium alfredii</name>
    <dbReference type="NCBI Taxonomy" id="1506179"/>
    <lineage>
        <taxon>Eukaryota</taxon>
        <taxon>Fungi</taxon>
        <taxon>Dikarya</taxon>
        <taxon>Ascomycota</taxon>
        <taxon>Pezizomycotina</taxon>
        <taxon>Eurotiomycetes</taxon>
        <taxon>Eurotiomycetidae</taxon>
        <taxon>Eurotiales</taxon>
        <taxon>Aspergillaceae</taxon>
        <taxon>Penicillium</taxon>
    </lineage>
</organism>
<dbReference type="Pfam" id="PF24969">
    <property type="entry name" value="LRR_15"/>
    <property type="match status" value="1"/>
</dbReference>
<proteinExistence type="predicted"/>
<accession>A0A9W9F316</accession>
<dbReference type="InterPro" id="IPR056867">
    <property type="entry name" value="LRR_15"/>
</dbReference>
<reference evidence="2" key="2">
    <citation type="journal article" date="2023" name="IMA Fungus">
        <title>Comparative genomic study of the Penicillium genus elucidates a diverse pangenome and 15 lateral gene transfer events.</title>
        <authorList>
            <person name="Petersen C."/>
            <person name="Sorensen T."/>
            <person name="Nielsen M.R."/>
            <person name="Sondergaard T.E."/>
            <person name="Sorensen J.L."/>
            <person name="Fitzpatrick D.A."/>
            <person name="Frisvad J.C."/>
            <person name="Nielsen K.L."/>
        </authorList>
    </citation>
    <scope>NUCLEOTIDE SEQUENCE</scope>
    <source>
        <strain evidence="2">IBT 34128</strain>
    </source>
</reference>